<organism evidence="2 3">
    <name type="scientific">Trachipleistophora hominis</name>
    <name type="common">Microsporidian parasite</name>
    <dbReference type="NCBI Taxonomy" id="72359"/>
    <lineage>
        <taxon>Eukaryota</taxon>
        <taxon>Fungi</taxon>
        <taxon>Fungi incertae sedis</taxon>
        <taxon>Microsporidia</taxon>
        <taxon>Pleistophoridae</taxon>
        <taxon>Trachipleistophora</taxon>
    </lineage>
</organism>
<accession>L7JW03</accession>
<dbReference type="SUPFAM" id="SSF49447">
    <property type="entry name" value="Second domain of Mu2 adaptin subunit (ap50) of ap2 adaptor"/>
    <property type="match status" value="1"/>
</dbReference>
<dbReference type="AlphaFoldDB" id="L7JW03"/>
<dbReference type="Pfam" id="PF00928">
    <property type="entry name" value="Adap_comp_sub"/>
    <property type="match status" value="1"/>
</dbReference>
<dbReference type="InterPro" id="IPR028565">
    <property type="entry name" value="MHD"/>
</dbReference>
<keyword evidence="3" id="KW-1185">Reference proteome</keyword>
<reference evidence="2 3" key="1">
    <citation type="journal article" date="2012" name="PLoS Pathog.">
        <title>The genome of the obligate intracellular parasite Trachipleistophora hominis: new insights into microsporidian genome dynamics and reductive evolution.</title>
        <authorList>
            <person name="Heinz E."/>
            <person name="Williams T.A."/>
            <person name="Nakjang S."/>
            <person name="Noel C.J."/>
            <person name="Swan D.C."/>
            <person name="Goldberg A.V."/>
            <person name="Harris S.R."/>
            <person name="Weinmaier T."/>
            <person name="Markert S."/>
            <person name="Becher D."/>
            <person name="Bernhardt J."/>
            <person name="Dagan T."/>
            <person name="Hacker C."/>
            <person name="Lucocq J.M."/>
            <person name="Schweder T."/>
            <person name="Rattei T."/>
            <person name="Hall N."/>
            <person name="Hirt R.P."/>
            <person name="Embley T.M."/>
        </authorList>
    </citation>
    <scope>NUCLEOTIDE SEQUENCE [LARGE SCALE GENOMIC DNA]</scope>
</reference>
<feature type="domain" description="MHD" evidence="1">
    <location>
        <begin position="24"/>
        <end position="130"/>
    </location>
</feature>
<dbReference type="HOGENOM" id="CLU_1932686_0_0_1"/>
<sequence length="131" mass="15295">VQMPLTLIKNEKNHYVLRSCLSDRSSITIKFPISKKAYNTVADSDIGHIKIMDEHIEWIIKNEQFKEAEIKYDFDLLMSDNEKLGPIQISFTSKFFSLSELIIKDVRDSDNVKKEAWVSYMVEAQDYEVRG</sequence>
<dbReference type="InParanoid" id="L7JW03"/>
<gene>
    <name evidence="2" type="ORF">THOM_1420</name>
</gene>
<dbReference type="InterPro" id="IPR036168">
    <property type="entry name" value="AP2_Mu_C_sf"/>
</dbReference>
<dbReference type="OrthoDB" id="870at2759"/>
<evidence type="ECO:0000259" key="1">
    <source>
        <dbReference type="Pfam" id="PF00928"/>
    </source>
</evidence>
<dbReference type="EMBL" id="JH993939">
    <property type="protein sequence ID" value="ELQ75609.1"/>
    <property type="molecule type" value="Genomic_DNA"/>
</dbReference>
<feature type="non-terminal residue" evidence="2">
    <location>
        <position position="1"/>
    </location>
</feature>
<proteinExistence type="predicted"/>
<evidence type="ECO:0000313" key="3">
    <source>
        <dbReference type="Proteomes" id="UP000011185"/>
    </source>
</evidence>
<evidence type="ECO:0000313" key="2">
    <source>
        <dbReference type="EMBL" id="ELQ75609.1"/>
    </source>
</evidence>
<protein>
    <submittedName>
        <fullName evidence="2">Adaptor complexes medium subunit family</fullName>
    </submittedName>
</protein>
<dbReference type="Proteomes" id="UP000011185">
    <property type="component" value="Unassembled WGS sequence"/>
</dbReference>
<name>L7JW03_TRAHO</name>
<dbReference type="VEuPathDB" id="MicrosporidiaDB:THOM_1420"/>